<feature type="compositionally biased region" description="Polar residues" evidence="1">
    <location>
        <begin position="92"/>
        <end position="107"/>
    </location>
</feature>
<feature type="compositionally biased region" description="Basic and acidic residues" evidence="1">
    <location>
        <begin position="48"/>
        <end position="57"/>
    </location>
</feature>
<gene>
    <name evidence="3" type="ORF">D0Y65_000717</name>
    <name evidence="2" type="ORF">glysoja_044917</name>
</gene>
<feature type="compositionally biased region" description="Polar residues" evidence="1">
    <location>
        <begin position="37"/>
        <end position="47"/>
    </location>
</feature>
<dbReference type="GO" id="GO:0006367">
    <property type="term" value="P:transcription initiation at RNA polymerase II promoter"/>
    <property type="evidence" value="ECO:0007669"/>
    <property type="project" value="TreeGrafter"/>
</dbReference>
<protein>
    <submittedName>
        <fullName evidence="2">Uncharacterized protein</fullName>
    </submittedName>
</protein>
<evidence type="ECO:0000313" key="2">
    <source>
        <dbReference type="EMBL" id="KHN15355.1"/>
    </source>
</evidence>
<feature type="region of interest" description="Disordered" evidence="1">
    <location>
        <begin position="19"/>
        <end position="59"/>
    </location>
</feature>
<dbReference type="PANTHER" id="PTHR13097">
    <property type="entry name" value="TRANSCRIPTION INITIATION FACTOR IIE, ALPHA SUBUNIT"/>
    <property type="match status" value="1"/>
</dbReference>
<dbReference type="EMBL" id="QZWG01000001">
    <property type="protein sequence ID" value="RZC28856.1"/>
    <property type="molecule type" value="Genomic_DNA"/>
</dbReference>
<dbReference type="Proteomes" id="UP000289340">
    <property type="component" value="Chromosome 1"/>
</dbReference>
<organism evidence="2">
    <name type="scientific">Glycine soja</name>
    <name type="common">Wild soybean</name>
    <dbReference type="NCBI Taxonomy" id="3848"/>
    <lineage>
        <taxon>Eukaryota</taxon>
        <taxon>Viridiplantae</taxon>
        <taxon>Streptophyta</taxon>
        <taxon>Embryophyta</taxon>
        <taxon>Tracheophyta</taxon>
        <taxon>Spermatophyta</taxon>
        <taxon>Magnoliopsida</taxon>
        <taxon>eudicotyledons</taxon>
        <taxon>Gunneridae</taxon>
        <taxon>Pentapetalae</taxon>
        <taxon>rosids</taxon>
        <taxon>fabids</taxon>
        <taxon>Fabales</taxon>
        <taxon>Fabaceae</taxon>
        <taxon>Papilionoideae</taxon>
        <taxon>50 kb inversion clade</taxon>
        <taxon>NPAAA clade</taxon>
        <taxon>indigoferoid/millettioid clade</taxon>
        <taxon>Phaseoleae</taxon>
        <taxon>Glycine</taxon>
        <taxon>Glycine subgen. Soja</taxon>
    </lineage>
</organism>
<feature type="compositionally biased region" description="Acidic residues" evidence="1">
    <location>
        <begin position="115"/>
        <end position="125"/>
    </location>
</feature>
<feature type="region of interest" description="Disordered" evidence="1">
    <location>
        <begin position="92"/>
        <end position="129"/>
    </location>
</feature>
<reference evidence="3 4" key="2">
    <citation type="submission" date="2018-09" db="EMBL/GenBank/DDBJ databases">
        <title>A high-quality reference genome of wild soybean provides a powerful tool to mine soybean genomes.</title>
        <authorList>
            <person name="Xie M."/>
            <person name="Chung C.Y.L."/>
            <person name="Li M.-W."/>
            <person name="Wong F.-L."/>
            <person name="Chan T.-F."/>
            <person name="Lam H.-M."/>
        </authorList>
    </citation>
    <scope>NUCLEOTIDE SEQUENCE [LARGE SCALE GENOMIC DNA]</scope>
    <source>
        <strain evidence="4">cv. W05</strain>
        <tissue evidence="3">Hypocotyl of etiolated seedlings</tissue>
    </source>
</reference>
<keyword evidence="4" id="KW-1185">Reference proteome</keyword>
<evidence type="ECO:0000256" key="1">
    <source>
        <dbReference type="SAM" id="MobiDB-lite"/>
    </source>
</evidence>
<dbReference type="PANTHER" id="PTHR13097:SF7">
    <property type="entry name" value="GENERAL TRANSCRIPTION FACTOR IIE SUBUNIT 1"/>
    <property type="match status" value="1"/>
</dbReference>
<dbReference type="Proteomes" id="UP000053555">
    <property type="component" value="Unassembled WGS sequence"/>
</dbReference>
<accession>A0A0B2Q210</accession>
<feature type="non-terminal residue" evidence="2">
    <location>
        <position position="1"/>
    </location>
</feature>
<reference evidence="2" key="1">
    <citation type="submission" date="2014-07" db="EMBL/GenBank/DDBJ databases">
        <title>Identification of a novel salt tolerance gene in wild soybean by whole-genome sequencing.</title>
        <authorList>
            <person name="Lam H.-M."/>
            <person name="Qi X."/>
            <person name="Li M.-W."/>
            <person name="Liu X."/>
            <person name="Xie M."/>
            <person name="Ni M."/>
            <person name="Xu X."/>
        </authorList>
    </citation>
    <scope>NUCLEOTIDE SEQUENCE [LARGE SCALE GENOMIC DNA]</scope>
    <source>
        <tissue evidence="2">Root</tissue>
    </source>
</reference>
<name>A0A0B2Q210_GLYSO</name>
<dbReference type="InterPro" id="IPR039997">
    <property type="entry name" value="TFE"/>
</dbReference>
<dbReference type="GO" id="GO:0005673">
    <property type="term" value="C:transcription factor TFIIE complex"/>
    <property type="evidence" value="ECO:0007669"/>
    <property type="project" value="TreeGrafter"/>
</dbReference>
<evidence type="ECO:0000313" key="3">
    <source>
        <dbReference type="EMBL" id="RZC28856.1"/>
    </source>
</evidence>
<evidence type="ECO:0000313" key="4">
    <source>
        <dbReference type="Proteomes" id="UP000289340"/>
    </source>
</evidence>
<feature type="compositionally biased region" description="Basic and acidic residues" evidence="1">
    <location>
        <begin position="24"/>
        <end position="36"/>
    </location>
</feature>
<proteinExistence type="predicted"/>
<dbReference type="EMBL" id="KN661121">
    <property type="protein sequence ID" value="KHN15355.1"/>
    <property type="molecule type" value="Genomic_DNA"/>
</dbReference>
<dbReference type="AlphaFoldDB" id="A0A0B2Q210"/>
<sequence length="135" mass="14952">SETDSTSLKVLPPWMITSGVNLTKEQHGEVKQETKMDGTSTSTTAQNTDDKKSKIGHDNNQNIQDKYIKAYYAALLKQQHKLEEVAKKQLSNTFAAANPSSSTSNRQVGMKSKCEEDDDDTEWEEAPIAGTIVVF</sequence>